<evidence type="ECO:0000313" key="8">
    <source>
        <dbReference type="Proteomes" id="UP000077037"/>
    </source>
</evidence>
<dbReference type="AlphaFoldDB" id="A0A157PLA1"/>
<dbReference type="InterPro" id="IPR050147">
    <property type="entry name" value="Ser/Thr_Dehydratase"/>
</dbReference>
<evidence type="ECO:0000256" key="5">
    <source>
        <dbReference type="ARBA" id="ARBA00049406"/>
    </source>
</evidence>
<reference evidence="7 8" key="1">
    <citation type="submission" date="2016-03" db="EMBL/GenBank/DDBJ databases">
        <authorList>
            <consortium name="Pathogen Informatics"/>
        </authorList>
    </citation>
    <scope>NUCLEOTIDE SEQUENCE [LARGE SCALE GENOMIC DNA]</scope>
    <source>
        <strain evidence="7 8">NCTC13364</strain>
    </source>
</reference>
<dbReference type="InterPro" id="IPR005789">
    <property type="entry name" value="Thr_deHydtase_catblc"/>
</dbReference>
<evidence type="ECO:0000256" key="1">
    <source>
        <dbReference type="ARBA" id="ARBA00001933"/>
    </source>
</evidence>
<dbReference type="GO" id="GO:0030170">
    <property type="term" value="F:pyridoxal phosphate binding"/>
    <property type="evidence" value="ECO:0007669"/>
    <property type="project" value="UniProtKB-ARBA"/>
</dbReference>
<dbReference type="PROSITE" id="PS51671">
    <property type="entry name" value="ACT"/>
    <property type="match status" value="1"/>
</dbReference>
<sequence>MIDLAAIQAARLQLQGQVQKTPFKHSRTLSDILGAEIWLKFENLQFTASFKERGALNRMLALSEQERRQGVIAVSAGNHAQGVAYHAQRMGVPAVIVMPRFTPTVKVANTRRFGAEVVLAGDTFDDAKAHGYELAKSRGLVMIHPYDDPAVMAGQGTLGLEMMEAQPDLDMLVVAIGGGGLISGIATAAKAIKPDIEIIGVQTERFPSMYAAIQGVPMASGAYTIAEGIAVKSPGTLTEQVVRRLVDRIELVSEGEIEHAIVVLLEIEKTVVEGAGAAGLAALLQAQAAGRTDFRGKRIGLVLTGGNIDPLMLGELIERGMVRAGRLARIRVDLRDLPGALAHATKLIADAHANITEVHHQRAFTSLPVRNVEVDFVLQTRGPEHIQEVIEVLNAAGFAASNHDH</sequence>
<dbReference type="InterPro" id="IPR002912">
    <property type="entry name" value="ACT_dom"/>
</dbReference>
<dbReference type="Gene3D" id="3.40.50.1100">
    <property type="match status" value="2"/>
</dbReference>
<dbReference type="InterPro" id="IPR001926">
    <property type="entry name" value="TrpB-like_PALP"/>
</dbReference>
<proteinExistence type="inferred from homology"/>
<dbReference type="Pfam" id="PF00291">
    <property type="entry name" value="PALP"/>
    <property type="match status" value="1"/>
</dbReference>
<evidence type="ECO:0000256" key="3">
    <source>
        <dbReference type="ARBA" id="ARBA00022898"/>
    </source>
</evidence>
<organism evidence="7 8">
    <name type="scientific">Bordetella ansorpii</name>
    <dbReference type="NCBI Taxonomy" id="288768"/>
    <lineage>
        <taxon>Bacteria</taxon>
        <taxon>Pseudomonadati</taxon>
        <taxon>Pseudomonadota</taxon>
        <taxon>Betaproteobacteria</taxon>
        <taxon>Burkholderiales</taxon>
        <taxon>Alcaligenaceae</taxon>
        <taxon>Bordetella</taxon>
    </lineage>
</organism>
<dbReference type="GO" id="GO:0006567">
    <property type="term" value="P:L-threonine catabolic process"/>
    <property type="evidence" value="ECO:0007669"/>
    <property type="project" value="InterPro"/>
</dbReference>
<gene>
    <name evidence="7" type="primary">tdcB_2</name>
    <name evidence="7" type="ORF">SAMEA1982600_02793</name>
</gene>
<dbReference type="InterPro" id="IPR044561">
    <property type="entry name" value="ACT_ThrD-II-like"/>
</dbReference>
<dbReference type="PANTHER" id="PTHR48078:SF6">
    <property type="entry name" value="L-THREONINE DEHYDRATASE CATABOLIC TDCB"/>
    <property type="match status" value="1"/>
</dbReference>
<protein>
    <submittedName>
        <fullName evidence="7">Threonine dehydratase</fullName>
        <ecNumber evidence="7">4.3.1.19</ecNumber>
    </submittedName>
</protein>
<dbReference type="OrthoDB" id="9811476at2"/>
<dbReference type="GO" id="GO:0006565">
    <property type="term" value="P:L-serine catabolic process"/>
    <property type="evidence" value="ECO:0007669"/>
    <property type="project" value="TreeGrafter"/>
</dbReference>
<feature type="domain" description="ACT" evidence="6">
    <location>
        <begin position="329"/>
        <end position="405"/>
    </location>
</feature>
<comment type="cofactor">
    <cofactor evidence="1">
        <name>pyridoxal 5'-phosphate</name>
        <dbReference type="ChEBI" id="CHEBI:597326"/>
    </cofactor>
</comment>
<dbReference type="Proteomes" id="UP000077037">
    <property type="component" value="Unassembled WGS sequence"/>
</dbReference>
<dbReference type="SUPFAM" id="SSF53686">
    <property type="entry name" value="Tryptophan synthase beta subunit-like PLP-dependent enzymes"/>
    <property type="match status" value="1"/>
</dbReference>
<dbReference type="InterPro" id="IPR036052">
    <property type="entry name" value="TrpB-like_PALP_sf"/>
</dbReference>
<name>A0A157PLA1_9BORD</name>
<comment type="similarity">
    <text evidence="2">Belongs to the serine/threonine dehydratase family.</text>
</comment>
<dbReference type="NCBIfam" id="NF005600">
    <property type="entry name" value="PRK07334.1"/>
    <property type="match status" value="1"/>
</dbReference>
<comment type="catalytic activity">
    <reaction evidence="5">
        <text>L-serine = pyruvate + NH4(+)</text>
        <dbReference type="Rhea" id="RHEA:19169"/>
        <dbReference type="ChEBI" id="CHEBI:15361"/>
        <dbReference type="ChEBI" id="CHEBI:28938"/>
        <dbReference type="ChEBI" id="CHEBI:33384"/>
        <dbReference type="EC" id="4.3.1.17"/>
    </reaction>
</comment>
<dbReference type="FunFam" id="3.40.50.1100:FF:000007">
    <property type="entry name" value="L-threonine dehydratase catabolic TdcB"/>
    <property type="match status" value="1"/>
</dbReference>
<keyword evidence="4 7" id="KW-0456">Lyase</keyword>
<dbReference type="RefSeq" id="WP_066413148.1">
    <property type="nucleotide sequence ID" value="NZ_FKBS01000014.1"/>
</dbReference>
<dbReference type="CDD" id="cd04886">
    <property type="entry name" value="ACT_ThrD-II-like"/>
    <property type="match status" value="1"/>
</dbReference>
<keyword evidence="3" id="KW-0663">Pyridoxal phosphate</keyword>
<dbReference type="EMBL" id="FKBS01000014">
    <property type="protein sequence ID" value="SAI34313.1"/>
    <property type="molecule type" value="Genomic_DNA"/>
</dbReference>
<dbReference type="EC" id="4.3.1.19" evidence="7"/>
<dbReference type="FunFam" id="3.40.50.1100:FF:000005">
    <property type="entry name" value="Threonine dehydratase catabolic"/>
    <property type="match status" value="1"/>
</dbReference>
<evidence type="ECO:0000256" key="4">
    <source>
        <dbReference type="ARBA" id="ARBA00023239"/>
    </source>
</evidence>
<evidence type="ECO:0000259" key="6">
    <source>
        <dbReference type="PROSITE" id="PS51671"/>
    </source>
</evidence>
<evidence type="ECO:0000313" key="7">
    <source>
        <dbReference type="EMBL" id="SAI34313.1"/>
    </source>
</evidence>
<dbReference type="NCBIfam" id="TIGR01127">
    <property type="entry name" value="ilvA_1Cterm"/>
    <property type="match status" value="1"/>
</dbReference>
<accession>A0A157PLA1</accession>
<dbReference type="GO" id="GO:0009097">
    <property type="term" value="P:isoleucine biosynthetic process"/>
    <property type="evidence" value="ECO:0007669"/>
    <property type="project" value="TreeGrafter"/>
</dbReference>
<dbReference type="CDD" id="cd01562">
    <property type="entry name" value="Thr-dehyd"/>
    <property type="match status" value="1"/>
</dbReference>
<dbReference type="Gene3D" id="3.30.70.260">
    <property type="match status" value="1"/>
</dbReference>
<dbReference type="GO" id="GO:0004794">
    <property type="term" value="F:threonine deaminase activity"/>
    <property type="evidence" value="ECO:0007669"/>
    <property type="project" value="UniProtKB-EC"/>
</dbReference>
<evidence type="ECO:0000256" key="2">
    <source>
        <dbReference type="ARBA" id="ARBA00010869"/>
    </source>
</evidence>
<dbReference type="GO" id="GO:0003941">
    <property type="term" value="F:L-serine ammonia-lyase activity"/>
    <property type="evidence" value="ECO:0007669"/>
    <property type="project" value="UniProtKB-EC"/>
</dbReference>
<dbReference type="PANTHER" id="PTHR48078">
    <property type="entry name" value="THREONINE DEHYDRATASE, MITOCHONDRIAL-RELATED"/>
    <property type="match status" value="1"/>
</dbReference>
<dbReference type="Pfam" id="PF01842">
    <property type="entry name" value="ACT"/>
    <property type="match status" value="1"/>
</dbReference>